<dbReference type="Pfam" id="PF23429">
    <property type="entry name" value="DUF7116"/>
    <property type="match status" value="1"/>
</dbReference>
<comment type="caution">
    <text evidence="1">The sequence shown here is derived from an EMBL/GenBank/DDBJ whole genome shotgun (WGS) entry which is preliminary data.</text>
</comment>
<dbReference type="Proteomes" id="UP000011612">
    <property type="component" value="Unassembled WGS sequence"/>
</dbReference>
<keyword evidence="2" id="KW-1185">Reference proteome</keyword>
<dbReference type="EMBL" id="AOLK01000021">
    <property type="protein sequence ID" value="ELZ83167.1"/>
    <property type="molecule type" value="Genomic_DNA"/>
</dbReference>
<gene>
    <name evidence="1" type="ORF">C453_14216</name>
</gene>
<name>M0HHF8_HALEO</name>
<evidence type="ECO:0000313" key="1">
    <source>
        <dbReference type="EMBL" id="ELZ83167.1"/>
    </source>
</evidence>
<organism evidence="1 2">
    <name type="scientific">Haloferax elongans ATCC BAA-1513</name>
    <dbReference type="NCBI Taxonomy" id="1230453"/>
    <lineage>
        <taxon>Archaea</taxon>
        <taxon>Methanobacteriati</taxon>
        <taxon>Methanobacteriota</taxon>
        <taxon>Stenosarchaea group</taxon>
        <taxon>Halobacteria</taxon>
        <taxon>Halobacteriales</taxon>
        <taxon>Haloferacaceae</taxon>
        <taxon>Haloferax</taxon>
    </lineage>
</organism>
<dbReference type="AlphaFoldDB" id="M0HHF8"/>
<reference evidence="1 2" key="1">
    <citation type="journal article" date="2014" name="PLoS Genet.">
        <title>Phylogenetically driven sequencing of extremely halophilic archaea reveals strategies for static and dynamic osmo-response.</title>
        <authorList>
            <person name="Becker E.A."/>
            <person name="Seitzer P.M."/>
            <person name="Tritt A."/>
            <person name="Larsen D."/>
            <person name="Krusor M."/>
            <person name="Yao A.I."/>
            <person name="Wu D."/>
            <person name="Madern D."/>
            <person name="Eisen J.A."/>
            <person name="Darling A.E."/>
            <person name="Facciotti M.T."/>
        </authorList>
    </citation>
    <scope>NUCLEOTIDE SEQUENCE [LARGE SCALE GENOMIC DNA]</scope>
    <source>
        <strain evidence="1 2">ATCC BAA-1513</strain>
    </source>
</reference>
<dbReference type="STRING" id="1230453.C453_14216"/>
<sequence length="117" mass="12980">MTCMAQASMPPVQEARSIFGKLGYTIKGDGPDMLAERKWRTVQVTAMGSREASQCRPALPDGGEETEYRLRCFVTWNDHAETLRKRLSGVDLPYEWAIIGVSNMGGDDYQVVHGVNA</sequence>
<proteinExistence type="predicted"/>
<dbReference type="PATRIC" id="fig|1230453.4.peg.2823"/>
<protein>
    <submittedName>
        <fullName evidence="1">Uncharacterized protein</fullName>
    </submittedName>
</protein>
<accession>M0HHF8</accession>
<dbReference type="InterPro" id="IPR055540">
    <property type="entry name" value="DUF7116"/>
</dbReference>
<evidence type="ECO:0000313" key="2">
    <source>
        <dbReference type="Proteomes" id="UP000011612"/>
    </source>
</evidence>